<proteinExistence type="predicted"/>
<dbReference type="InterPro" id="IPR037066">
    <property type="entry name" value="Plug_dom_sf"/>
</dbReference>
<dbReference type="Proteomes" id="UP000283387">
    <property type="component" value="Unassembled WGS sequence"/>
</dbReference>
<keyword evidence="5" id="KW-1185">Reference proteome</keyword>
<dbReference type="InterPro" id="IPR023996">
    <property type="entry name" value="TonB-dep_OMP_SusC/RagA"/>
</dbReference>
<reference evidence="4 5" key="1">
    <citation type="submission" date="2018-09" db="EMBL/GenBank/DDBJ databases">
        <title>Genomic Encyclopedia of Archaeal and Bacterial Type Strains, Phase II (KMG-II): from individual species to whole genera.</title>
        <authorList>
            <person name="Goeker M."/>
        </authorList>
    </citation>
    <scope>NUCLEOTIDE SEQUENCE [LARGE SCALE GENOMIC DNA]</scope>
    <source>
        <strain evidence="4 5">DSM 27148</strain>
    </source>
</reference>
<evidence type="ECO:0000259" key="3">
    <source>
        <dbReference type="Pfam" id="PF07715"/>
    </source>
</evidence>
<dbReference type="Gene3D" id="2.60.40.1120">
    <property type="entry name" value="Carboxypeptidase-like, regulatory domain"/>
    <property type="match status" value="1"/>
</dbReference>
<evidence type="ECO:0000256" key="1">
    <source>
        <dbReference type="ARBA" id="ARBA00022729"/>
    </source>
</evidence>
<dbReference type="SUPFAM" id="SSF56935">
    <property type="entry name" value="Porins"/>
    <property type="match status" value="1"/>
</dbReference>
<dbReference type="GO" id="GO:0044718">
    <property type="term" value="P:siderophore transmembrane transport"/>
    <property type="evidence" value="ECO:0007669"/>
    <property type="project" value="TreeGrafter"/>
</dbReference>
<gene>
    <name evidence="4" type="ORF">BC643_0614</name>
</gene>
<dbReference type="Gene3D" id="2.170.130.10">
    <property type="entry name" value="TonB-dependent receptor, plug domain"/>
    <property type="match status" value="1"/>
</dbReference>
<dbReference type="AlphaFoldDB" id="A0A419W4A3"/>
<keyword evidence="1" id="KW-0732">Signal</keyword>
<dbReference type="SUPFAM" id="SSF49464">
    <property type="entry name" value="Carboxypeptidase regulatory domain-like"/>
    <property type="match status" value="1"/>
</dbReference>
<keyword evidence="2" id="KW-0472">Membrane</keyword>
<dbReference type="InterPro" id="IPR012910">
    <property type="entry name" value="Plug_dom"/>
</dbReference>
<keyword evidence="2" id="KW-1133">Transmembrane helix</keyword>
<protein>
    <submittedName>
        <fullName evidence="4">TonB-linked SusC/RagA family outer membrane protein</fullName>
    </submittedName>
</protein>
<dbReference type="NCBIfam" id="TIGR04056">
    <property type="entry name" value="OMP_RagA_SusC"/>
    <property type="match status" value="1"/>
</dbReference>
<dbReference type="PANTHER" id="PTHR30069:SF29">
    <property type="entry name" value="HEMOGLOBIN AND HEMOGLOBIN-HAPTOGLOBIN-BINDING PROTEIN 1-RELATED"/>
    <property type="match status" value="1"/>
</dbReference>
<evidence type="ECO:0000313" key="5">
    <source>
        <dbReference type="Proteomes" id="UP000283387"/>
    </source>
</evidence>
<dbReference type="Pfam" id="PF07715">
    <property type="entry name" value="Plug"/>
    <property type="match status" value="1"/>
</dbReference>
<dbReference type="GO" id="GO:0015344">
    <property type="term" value="F:siderophore uptake transmembrane transporter activity"/>
    <property type="evidence" value="ECO:0007669"/>
    <property type="project" value="TreeGrafter"/>
</dbReference>
<name>A0A419W4A3_9BACT</name>
<sequence>MSNSIKRGQNPNVALDWANNLRTAKHTIYLLFLSMIFAFVCATPVHAQQSKMYEGTVLEENGQPIVGATVTVVGTTIGAITNVDGKFSIAVPEGKEVEISFVGYVSQKISDFSQTNVVLKEDLLNLDEVVVVGYGQQKMKNVTGAIATVAPQEISDLSVGSLGTALSGIVNGLSVSGGSSRPGEEASLTIRQNSESNTYSATSGYVPYDGPLYVIDDYVTQDESMFNNLDASEIENITVLKDAAAAIYGARSAQGVVLVKTKRGQAGAPKISYSGQFGYTDEIKRTKMLNAYDYGVLWNAVAAANTKDNTIDPAQDLFQYDELQAMKKLNYDLLDQEWSAALTQKHSVNMSGGTERATYFAGMSYFTQGGNIGKIDYDRWNYRAGVDAKVGKGLKASLQISGDYGKKNTALNKIGGSNGETDYNSLLTHPRYIPESIDGMYIANLGVSNNLVDDVQYYNFNAIQNSDNYSHNQSENMMINTALEYDFSWNRILKGLKLKVSYAKRISTDKTNQMGSEFTLYSLVNRGTGGNGSESYGHLYTGSDIDLSSENLEAITVANGGDGSFISRNMSRGDSYQLNFNANYARTFGDHDLSALFSIEKSESESEYVTGMVKSPYSFTDAQSNSAYGTQTTQFSRSNGGTLSYIGRANYSYKDKYLLEFLIRSDASTNFAPENYWGVFPSLSAGWVISEESWFENLKKSVSYLKIRGSVGHLGKDNTKPWAWLQLYGVGANKGAIFGTSTGTSLGSAISSSEAPNYDAHWDNSYKTNFGIDMRTLKDRMSVNLDGYYEWDRDMFMTRQGSDDFPTTVGTRPAAENFGEMNLWGLELSLGWQDRIGSEFKYHIRLNTGYSDNKVLVRAWESPIPMWNNHPGQRTDVGQWGLECIGMFRSYQDIEEYFDKYQITNYLGKTKDDVHPGMLIYNDVRGAQNTDGTYAGPDGVVDSEDDMVKISNRNNPYGLTVNFGGDWKGLSLSAQVNASWGGYSFLPKTARGIENMISSGGSYTDMEYTNLPSFWANDMFVYEDVVDASGQVVATENRDAKYPNMRYSENQETSTFWKVSGTRVTLRNITLAYALPKVFVDKIGVGSCRFNLTGQNMLSLYNPYPDKFMDPLSGSYGSYPNLRRITLGVNVSF</sequence>
<dbReference type="RefSeq" id="WP_211337966.1">
    <property type="nucleotide sequence ID" value="NZ_RAPN01000001.1"/>
</dbReference>
<dbReference type="PANTHER" id="PTHR30069">
    <property type="entry name" value="TONB-DEPENDENT OUTER MEMBRANE RECEPTOR"/>
    <property type="match status" value="1"/>
</dbReference>
<evidence type="ECO:0000313" key="4">
    <source>
        <dbReference type="EMBL" id="RKD90278.1"/>
    </source>
</evidence>
<evidence type="ECO:0000256" key="2">
    <source>
        <dbReference type="SAM" id="Phobius"/>
    </source>
</evidence>
<comment type="caution">
    <text evidence="4">The sequence shown here is derived from an EMBL/GenBank/DDBJ whole genome shotgun (WGS) entry which is preliminary data.</text>
</comment>
<dbReference type="InterPro" id="IPR039426">
    <property type="entry name" value="TonB-dep_rcpt-like"/>
</dbReference>
<dbReference type="NCBIfam" id="TIGR04057">
    <property type="entry name" value="SusC_RagA_signa"/>
    <property type="match status" value="1"/>
</dbReference>
<dbReference type="InterPro" id="IPR023997">
    <property type="entry name" value="TonB-dep_OMP_SusC/RagA_CS"/>
</dbReference>
<keyword evidence="2" id="KW-0812">Transmembrane</keyword>
<feature type="domain" description="TonB-dependent receptor plug" evidence="3">
    <location>
        <begin position="140"/>
        <end position="256"/>
    </location>
</feature>
<dbReference type="EMBL" id="RAPN01000001">
    <property type="protein sequence ID" value="RKD90278.1"/>
    <property type="molecule type" value="Genomic_DNA"/>
</dbReference>
<accession>A0A419W4A3</accession>
<dbReference type="Pfam" id="PF13715">
    <property type="entry name" value="CarbopepD_reg_2"/>
    <property type="match status" value="1"/>
</dbReference>
<feature type="transmembrane region" description="Helical" evidence="2">
    <location>
        <begin position="28"/>
        <end position="47"/>
    </location>
</feature>
<organism evidence="4 5">
    <name type="scientific">Mangrovibacterium diazotrophicum</name>
    <dbReference type="NCBI Taxonomy" id="1261403"/>
    <lineage>
        <taxon>Bacteria</taxon>
        <taxon>Pseudomonadati</taxon>
        <taxon>Bacteroidota</taxon>
        <taxon>Bacteroidia</taxon>
        <taxon>Marinilabiliales</taxon>
        <taxon>Prolixibacteraceae</taxon>
        <taxon>Mangrovibacterium</taxon>
    </lineage>
</organism>
<dbReference type="InterPro" id="IPR008969">
    <property type="entry name" value="CarboxyPept-like_regulatory"/>
</dbReference>